<accession>A0A1I0L2T4</accession>
<dbReference type="Proteomes" id="UP000199181">
    <property type="component" value="Unassembled WGS sequence"/>
</dbReference>
<proteinExistence type="predicted"/>
<gene>
    <name evidence="2" type="ORF">SAMN05443639_11733</name>
</gene>
<name>A0A1I0L2T4_9BACT</name>
<sequence>MTPLSGDLFFLFLTVGIVLAVRGIMFYGSVESAPPEKKKAQTIKGIVTLLVGLTLVFSNALGFVNYLRAHM</sequence>
<evidence type="ECO:0000256" key="1">
    <source>
        <dbReference type="SAM" id="Phobius"/>
    </source>
</evidence>
<reference evidence="3" key="1">
    <citation type="submission" date="2016-10" db="EMBL/GenBank/DDBJ databases">
        <authorList>
            <person name="Varghese N."/>
            <person name="Submissions S."/>
        </authorList>
    </citation>
    <scope>NUCLEOTIDE SEQUENCE [LARGE SCALE GENOMIC DNA]</scope>
    <source>
        <strain evidence="3">DSM 16858</strain>
    </source>
</reference>
<evidence type="ECO:0000313" key="3">
    <source>
        <dbReference type="Proteomes" id="UP000199181"/>
    </source>
</evidence>
<keyword evidence="1" id="KW-1133">Transmembrane helix</keyword>
<dbReference type="AlphaFoldDB" id="A0A1I0L2T4"/>
<protein>
    <submittedName>
        <fullName evidence="2">Uncharacterized protein</fullName>
    </submittedName>
</protein>
<keyword evidence="3" id="KW-1185">Reference proteome</keyword>
<feature type="transmembrane region" description="Helical" evidence="1">
    <location>
        <begin position="46"/>
        <end position="67"/>
    </location>
</feature>
<dbReference type="EMBL" id="FOIJ01000017">
    <property type="protein sequence ID" value="SEU32997.1"/>
    <property type="molecule type" value="Genomic_DNA"/>
</dbReference>
<keyword evidence="1" id="KW-0472">Membrane</keyword>
<keyword evidence="1" id="KW-0812">Transmembrane</keyword>
<feature type="transmembrane region" description="Helical" evidence="1">
    <location>
        <begin position="6"/>
        <end position="25"/>
    </location>
</feature>
<organism evidence="2 3">
    <name type="scientific">Stigmatella erecta</name>
    <dbReference type="NCBI Taxonomy" id="83460"/>
    <lineage>
        <taxon>Bacteria</taxon>
        <taxon>Pseudomonadati</taxon>
        <taxon>Myxococcota</taxon>
        <taxon>Myxococcia</taxon>
        <taxon>Myxococcales</taxon>
        <taxon>Cystobacterineae</taxon>
        <taxon>Archangiaceae</taxon>
        <taxon>Stigmatella</taxon>
    </lineage>
</organism>
<evidence type="ECO:0000313" key="2">
    <source>
        <dbReference type="EMBL" id="SEU32997.1"/>
    </source>
</evidence>
<dbReference type="RefSeq" id="WP_093524886.1">
    <property type="nucleotide sequence ID" value="NZ_FOIJ01000017.1"/>
</dbReference>